<dbReference type="SUPFAM" id="SSF103190">
    <property type="entry name" value="Sensory domain-like"/>
    <property type="match status" value="1"/>
</dbReference>
<gene>
    <name evidence="16" type="ORF">SAMN04487966_104252</name>
</gene>
<dbReference type="RefSeq" id="WP_091696594.1">
    <property type="nucleotide sequence ID" value="NZ_FPCG01000004.1"/>
</dbReference>
<dbReference type="PROSITE" id="PS50109">
    <property type="entry name" value="HIS_KIN"/>
    <property type="match status" value="1"/>
</dbReference>
<keyword evidence="13 14" id="KW-0472">Membrane</keyword>
<evidence type="ECO:0000256" key="12">
    <source>
        <dbReference type="ARBA" id="ARBA00023012"/>
    </source>
</evidence>
<evidence type="ECO:0000256" key="3">
    <source>
        <dbReference type="ARBA" id="ARBA00012438"/>
    </source>
</evidence>
<evidence type="ECO:0000313" key="17">
    <source>
        <dbReference type="Proteomes" id="UP000198881"/>
    </source>
</evidence>
<reference evidence="16 17" key="1">
    <citation type="submission" date="2016-10" db="EMBL/GenBank/DDBJ databases">
        <authorList>
            <person name="de Groot N.N."/>
        </authorList>
    </citation>
    <scope>NUCLEOTIDE SEQUENCE [LARGE SCALE GENOMIC DNA]</scope>
    <source>
        <strain evidence="16 17">CGMCC 1.7054</strain>
    </source>
</reference>
<evidence type="ECO:0000256" key="10">
    <source>
        <dbReference type="ARBA" id="ARBA00022840"/>
    </source>
</evidence>
<evidence type="ECO:0000256" key="11">
    <source>
        <dbReference type="ARBA" id="ARBA00022989"/>
    </source>
</evidence>
<dbReference type="GO" id="GO:0000155">
    <property type="term" value="F:phosphorelay sensor kinase activity"/>
    <property type="evidence" value="ECO:0007669"/>
    <property type="project" value="InterPro"/>
</dbReference>
<keyword evidence="6" id="KW-0808">Transferase</keyword>
<dbReference type="Gene3D" id="1.10.287.130">
    <property type="match status" value="1"/>
</dbReference>
<dbReference type="InterPro" id="IPR036890">
    <property type="entry name" value="HATPase_C_sf"/>
</dbReference>
<dbReference type="GO" id="GO:0005524">
    <property type="term" value="F:ATP binding"/>
    <property type="evidence" value="ECO:0007669"/>
    <property type="project" value="UniProtKB-KW"/>
</dbReference>
<keyword evidence="8" id="KW-0547">Nucleotide-binding</keyword>
<dbReference type="InterPro" id="IPR016120">
    <property type="entry name" value="Sig_transdc_His_kin_SpoOB"/>
</dbReference>
<feature type="domain" description="Histidine kinase" evidence="15">
    <location>
        <begin position="355"/>
        <end position="570"/>
    </location>
</feature>
<dbReference type="PANTHER" id="PTHR44936">
    <property type="entry name" value="SENSOR PROTEIN CREC"/>
    <property type="match status" value="1"/>
</dbReference>
<dbReference type="Proteomes" id="UP000198881">
    <property type="component" value="Unassembled WGS sequence"/>
</dbReference>
<dbReference type="SUPFAM" id="SSF55890">
    <property type="entry name" value="Sporulation response regulatory protein Spo0B"/>
    <property type="match status" value="1"/>
</dbReference>
<keyword evidence="4" id="KW-1003">Cell membrane</keyword>
<evidence type="ECO:0000256" key="9">
    <source>
        <dbReference type="ARBA" id="ARBA00022777"/>
    </source>
</evidence>
<dbReference type="InterPro" id="IPR029151">
    <property type="entry name" value="Sensor-like_sf"/>
</dbReference>
<feature type="transmembrane region" description="Helical" evidence="14">
    <location>
        <begin position="193"/>
        <end position="214"/>
    </location>
</feature>
<dbReference type="EMBL" id="FPCG01000004">
    <property type="protein sequence ID" value="SFV22662.1"/>
    <property type="molecule type" value="Genomic_DNA"/>
</dbReference>
<organism evidence="16 17">
    <name type="scientific">Micrococcus terreus</name>
    <dbReference type="NCBI Taxonomy" id="574650"/>
    <lineage>
        <taxon>Bacteria</taxon>
        <taxon>Bacillati</taxon>
        <taxon>Actinomycetota</taxon>
        <taxon>Actinomycetes</taxon>
        <taxon>Micrococcales</taxon>
        <taxon>Micrococcaceae</taxon>
        <taxon>Micrococcus</taxon>
    </lineage>
</organism>
<dbReference type="STRING" id="574650.SAMN04487966_104252"/>
<accession>A0A1I7ML86</accession>
<evidence type="ECO:0000256" key="14">
    <source>
        <dbReference type="SAM" id="Phobius"/>
    </source>
</evidence>
<keyword evidence="17" id="KW-1185">Reference proteome</keyword>
<comment type="subcellular location">
    <subcellularLocation>
        <location evidence="2">Cell membrane</location>
        <topology evidence="2">Multi-pass membrane protein</topology>
    </subcellularLocation>
</comment>
<evidence type="ECO:0000256" key="5">
    <source>
        <dbReference type="ARBA" id="ARBA00022553"/>
    </source>
</evidence>
<evidence type="ECO:0000256" key="6">
    <source>
        <dbReference type="ARBA" id="ARBA00022679"/>
    </source>
</evidence>
<dbReference type="EC" id="2.7.13.3" evidence="3"/>
<proteinExistence type="predicted"/>
<keyword evidence="5" id="KW-0597">Phosphoprotein</keyword>
<comment type="catalytic activity">
    <reaction evidence="1">
        <text>ATP + protein L-histidine = ADP + protein N-phospho-L-histidine.</text>
        <dbReference type="EC" id="2.7.13.3"/>
    </reaction>
</comment>
<dbReference type="Gene3D" id="3.30.565.10">
    <property type="entry name" value="Histidine kinase-like ATPase, C-terminal domain"/>
    <property type="match status" value="1"/>
</dbReference>
<dbReference type="OrthoDB" id="9792686at2"/>
<dbReference type="PANTHER" id="PTHR44936:SF9">
    <property type="entry name" value="SENSOR PROTEIN CREC"/>
    <property type="match status" value="1"/>
</dbReference>
<dbReference type="GO" id="GO:0005886">
    <property type="term" value="C:plasma membrane"/>
    <property type="evidence" value="ECO:0007669"/>
    <property type="project" value="UniProtKB-SubCell"/>
</dbReference>
<dbReference type="Gene3D" id="3.30.450.20">
    <property type="entry name" value="PAS domain"/>
    <property type="match status" value="2"/>
</dbReference>
<keyword evidence="7 14" id="KW-0812">Transmembrane</keyword>
<evidence type="ECO:0000256" key="1">
    <source>
        <dbReference type="ARBA" id="ARBA00000085"/>
    </source>
</evidence>
<dbReference type="InterPro" id="IPR033463">
    <property type="entry name" value="sCache_3"/>
</dbReference>
<evidence type="ECO:0000256" key="4">
    <source>
        <dbReference type="ARBA" id="ARBA00022475"/>
    </source>
</evidence>
<dbReference type="InterPro" id="IPR003594">
    <property type="entry name" value="HATPase_dom"/>
</dbReference>
<evidence type="ECO:0000256" key="13">
    <source>
        <dbReference type="ARBA" id="ARBA00023136"/>
    </source>
</evidence>
<keyword evidence="10" id="KW-0067">ATP-binding</keyword>
<dbReference type="SUPFAM" id="SSF55874">
    <property type="entry name" value="ATPase domain of HSP90 chaperone/DNA topoisomerase II/histidine kinase"/>
    <property type="match status" value="1"/>
</dbReference>
<keyword evidence="12" id="KW-0902">Two-component regulatory system</keyword>
<evidence type="ECO:0000256" key="7">
    <source>
        <dbReference type="ARBA" id="ARBA00022692"/>
    </source>
</evidence>
<evidence type="ECO:0000313" key="16">
    <source>
        <dbReference type="EMBL" id="SFV22662.1"/>
    </source>
</evidence>
<dbReference type="PRINTS" id="PR00344">
    <property type="entry name" value="BCTRLSENSOR"/>
</dbReference>
<evidence type="ECO:0000256" key="2">
    <source>
        <dbReference type="ARBA" id="ARBA00004651"/>
    </source>
</evidence>
<keyword evidence="11 14" id="KW-1133">Transmembrane helix</keyword>
<name>A0A1I7ML86_9MICC</name>
<keyword evidence="9 16" id="KW-0418">Kinase</keyword>
<dbReference type="InterPro" id="IPR050980">
    <property type="entry name" value="2C_sensor_his_kinase"/>
</dbReference>
<dbReference type="SMART" id="SM00387">
    <property type="entry name" value="HATPase_c"/>
    <property type="match status" value="1"/>
</dbReference>
<protein>
    <recommendedName>
        <fullName evidence="3">histidine kinase</fullName>
        <ecNumber evidence="3">2.7.13.3</ecNumber>
    </recommendedName>
</protein>
<dbReference type="Pfam" id="PF17203">
    <property type="entry name" value="sCache_3_2"/>
    <property type="match status" value="1"/>
</dbReference>
<dbReference type="Pfam" id="PF02518">
    <property type="entry name" value="HATPase_c"/>
    <property type="match status" value="1"/>
</dbReference>
<evidence type="ECO:0000259" key="15">
    <source>
        <dbReference type="PROSITE" id="PS50109"/>
    </source>
</evidence>
<dbReference type="InterPro" id="IPR004358">
    <property type="entry name" value="Sig_transdc_His_kin-like_C"/>
</dbReference>
<sequence length="591" mass="63328">MQHPWSIARRLAAAQLLGLLVLTVFAGWASFVQTRDTVHRLEGERVMSAAQLLAQEYEVVVAYGHEDPSAELQPLALDAAERAEVSWVTFLTPDGTRLSHWMPDWVGTRYTGTLSPATEGTAFAETSTTGEAGPSVRALVPVRALPDDGPAGSQPGAEFPAHRIQDLDDGPIVGVVAVGQRVTQLDILARSHIPALLAVAGVVAAAGLLFNWLLHRYLTRTTLGLGPEQMAERFTFLDTALHNVAEGMLLISPRGHLRLYNDRAAELLGLPPFGTGADGEPGTLHLRNLSLPTPLGTLLQSGRAAQDELFTAGDRILVVNQHPTRVDRSRSPLQWLRSGQAGTDQGTVVTLYDHTDVQEMNRELASTRSLTDALRSQTHEHANRLHTVLSMLELGRVEEAQRLLMESVGQGGHADDRALESGAEPALVALLMAKSAQARERGVSLDHRMTVDVPTGIPAADLVTVLGNLVDNALDAVSEPGVDPEDRWVEVEARLEEGWLVLEVADGGPGPSPEDRDRVFELGWSTKPAGPDGRGVGLALVRQTAHRLGGHVELAVDSGTVFTVEIPVRHGALLGRSAADEAAETRGDGHA</sequence>
<evidence type="ECO:0000256" key="8">
    <source>
        <dbReference type="ARBA" id="ARBA00022741"/>
    </source>
</evidence>
<dbReference type="AlphaFoldDB" id="A0A1I7ML86"/>
<dbReference type="InterPro" id="IPR005467">
    <property type="entry name" value="His_kinase_dom"/>
</dbReference>